<keyword evidence="2" id="KW-1185">Reference proteome</keyword>
<dbReference type="KEGG" id="crz:D1345_10650"/>
<evidence type="ECO:0000313" key="2">
    <source>
        <dbReference type="Proteomes" id="UP000259465"/>
    </source>
</evidence>
<dbReference type="RefSeq" id="WP_118267621.1">
    <property type="nucleotide sequence ID" value="NZ_CP031968.1"/>
</dbReference>
<name>A0AAD0RT79_9NEIS</name>
<evidence type="ECO:0000313" key="1">
    <source>
        <dbReference type="EMBL" id="AXT46621.1"/>
    </source>
</evidence>
<dbReference type="AlphaFoldDB" id="A0AAD0RT79"/>
<dbReference type="Proteomes" id="UP000259465">
    <property type="component" value="Chromosome"/>
</dbReference>
<gene>
    <name evidence="1" type="ORF">D1345_10650</name>
</gene>
<reference evidence="1 2" key="1">
    <citation type="submission" date="2018-08" db="EMBL/GenBank/DDBJ databases">
        <title>Complete genome sequence of JP2-74.</title>
        <authorList>
            <person name="Wu L."/>
        </authorList>
    </citation>
    <scope>NUCLEOTIDE SEQUENCE [LARGE SCALE GENOMIC DNA]</scope>
    <source>
        <strain evidence="1 2">JP2-74</strain>
    </source>
</reference>
<protein>
    <submittedName>
        <fullName evidence="1">Uncharacterized protein</fullName>
    </submittedName>
</protein>
<dbReference type="EMBL" id="CP031968">
    <property type="protein sequence ID" value="AXT46621.1"/>
    <property type="molecule type" value="Genomic_DNA"/>
</dbReference>
<accession>A0AAD0RT79</accession>
<proteinExistence type="predicted"/>
<organism evidence="1 2">
    <name type="scientific">Chromobacterium rhizoryzae</name>
    <dbReference type="NCBI Taxonomy" id="1778675"/>
    <lineage>
        <taxon>Bacteria</taxon>
        <taxon>Pseudomonadati</taxon>
        <taxon>Pseudomonadota</taxon>
        <taxon>Betaproteobacteria</taxon>
        <taxon>Neisseriales</taxon>
        <taxon>Chromobacteriaceae</taxon>
        <taxon>Chromobacterium</taxon>
    </lineage>
</organism>
<sequence>MILTPIAGAPLAALPGPSKSPGERGVVSLPLALSKGAVALSLPLHLVALGSPRHAGQWDVRAVLEQQDVSAWLTGSVRIEAEEGLARICEIQLLPGAPYTLASVSGKRLTVDLQCESGGAWYRRFTGRVEMPELSSATGVLTLHATDGRRDLLARKPRADLAALLGGHWSDLVFSPDADSLRYAEDRLSTVQASFDLDVYGNPRVTPWRAGPPAFRFDAGVILDQSLQLKTNRLAELFNTVEAKFEFRFPRLNECRHRFTWENSQRLADFFLGKFRYPEKSAVAGAASGTGWTVVNTTYLPSPPQQYFSENGVLYFWKNPFTSTPEADPYCSRAEVDLKWRCAQQITEEIKVVAVAPDSVAAYGTRKKEGSTGQLAVEVDTSGWEKGEATFDGPMPDLDWLPGQGRAQVNVALQCLLAEAAAQIAASHRNATLSFQVPAHSELDVCHTVAVEHPQVDAAGKVQRVVTALDTGSGRAVDEITMVLFGALAVGTVPVDPLPAPKKPEIPQPPMSTTGSGQTTLDVSNTSTATHDGFLGFSDKPSTEDATRASEFRITVPEIPASTRDPLTAPATVSYRVGVPADIITLKRG</sequence>